<organism evidence="9 10">
    <name type="scientific">Ravibacter arvi</name>
    <dbReference type="NCBI Taxonomy" id="2051041"/>
    <lineage>
        <taxon>Bacteria</taxon>
        <taxon>Pseudomonadati</taxon>
        <taxon>Bacteroidota</taxon>
        <taxon>Cytophagia</taxon>
        <taxon>Cytophagales</taxon>
        <taxon>Spirosomataceae</taxon>
        <taxon>Ravibacter</taxon>
    </lineage>
</organism>
<evidence type="ECO:0000256" key="4">
    <source>
        <dbReference type="ARBA" id="ARBA00023136"/>
    </source>
</evidence>
<dbReference type="SUPFAM" id="SSF48452">
    <property type="entry name" value="TPR-like"/>
    <property type="match status" value="1"/>
</dbReference>
<feature type="signal peptide" evidence="6">
    <location>
        <begin position="1"/>
        <end position="20"/>
    </location>
</feature>
<keyword evidence="10" id="KW-1185">Reference proteome</keyword>
<feature type="domain" description="RagB/SusD" evidence="7">
    <location>
        <begin position="283"/>
        <end position="538"/>
    </location>
</feature>
<dbReference type="InterPro" id="IPR033985">
    <property type="entry name" value="SusD-like_N"/>
</dbReference>
<dbReference type="RefSeq" id="WP_345032197.1">
    <property type="nucleotide sequence ID" value="NZ_BAABEY010000036.1"/>
</dbReference>
<dbReference type="Pfam" id="PF07980">
    <property type="entry name" value="SusD_RagB"/>
    <property type="match status" value="1"/>
</dbReference>
<keyword evidence="3 6" id="KW-0732">Signal</keyword>
<evidence type="ECO:0000259" key="8">
    <source>
        <dbReference type="Pfam" id="PF14322"/>
    </source>
</evidence>
<keyword evidence="5" id="KW-0998">Cell outer membrane</keyword>
<sequence length="539" mass="60635">MRKYKNICLRGLLLAGLALVLPGCSETWLDEQPLAQLSETSFWKSEKDAMLALTGIYRGGNVGNNGYNNELLIMAGATDDSGYKHGNVGVIYSGYLNPGDGQVVQSIWQRAYTTIFKVNYFLENVNKVAGADAAKIAQFSAEARFLRAYEYFMMSVLYGGVPLVTKVLTVAEANTQTRNTYDEVVNFCLTELTEAAKGLPATRPDSERGRILKAAALAVKGRLQMINKKWADAAVTYKEAIDLNAHVIDPRFKELFEEQGETSKEIVLATNCVAGLYGNPQNQLNYHPEVFGGYQEDNAFQGLVDAFTMKDGLPIEESPLYNAKKPFENRDPRLYATLFLPGYTVFRGKSYTGREANLIGNTGYGWKKYVTENYTGAQNSSGDDIIHIRYAEILLSYLESVLEAGQPITQALLDQTINAVRGRNAVKMPPITETNVAKLRELVRRERRVEFAVERLIRYMDIRRWGIYMEVMNTKFYGMKLTDDPDNYTEFKVEKVGKYRGHYIPIDKTGTIKPEMALLPIPLYEININNKIIQNPGYN</sequence>
<evidence type="ECO:0000256" key="5">
    <source>
        <dbReference type="ARBA" id="ARBA00023237"/>
    </source>
</evidence>
<name>A0ABP8M9W7_9BACT</name>
<evidence type="ECO:0000313" key="9">
    <source>
        <dbReference type="EMBL" id="GAA4445996.1"/>
    </source>
</evidence>
<comment type="caution">
    <text evidence="9">The sequence shown here is derived from an EMBL/GenBank/DDBJ whole genome shotgun (WGS) entry which is preliminary data.</text>
</comment>
<evidence type="ECO:0000256" key="1">
    <source>
        <dbReference type="ARBA" id="ARBA00004442"/>
    </source>
</evidence>
<evidence type="ECO:0000259" key="7">
    <source>
        <dbReference type="Pfam" id="PF07980"/>
    </source>
</evidence>
<dbReference type="InterPro" id="IPR011990">
    <property type="entry name" value="TPR-like_helical_dom_sf"/>
</dbReference>
<evidence type="ECO:0000256" key="2">
    <source>
        <dbReference type="ARBA" id="ARBA00006275"/>
    </source>
</evidence>
<reference evidence="10" key="1">
    <citation type="journal article" date="2019" name="Int. J. Syst. Evol. Microbiol.">
        <title>The Global Catalogue of Microorganisms (GCM) 10K type strain sequencing project: providing services to taxonomists for standard genome sequencing and annotation.</title>
        <authorList>
            <consortium name="The Broad Institute Genomics Platform"/>
            <consortium name="The Broad Institute Genome Sequencing Center for Infectious Disease"/>
            <person name="Wu L."/>
            <person name="Ma J."/>
        </authorList>
    </citation>
    <scope>NUCLEOTIDE SEQUENCE [LARGE SCALE GENOMIC DNA]</scope>
    <source>
        <strain evidence="10">JCM 31920</strain>
    </source>
</reference>
<evidence type="ECO:0000256" key="6">
    <source>
        <dbReference type="SAM" id="SignalP"/>
    </source>
</evidence>
<dbReference type="Gene3D" id="1.25.40.390">
    <property type="match status" value="1"/>
</dbReference>
<keyword evidence="4" id="KW-0472">Membrane</keyword>
<evidence type="ECO:0000313" key="10">
    <source>
        <dbReference type="Proteomes" id="UP001501508"/>
    </source>
</evidence>
<proteinExistence type="inferred from homology"/>
<evidence type="ECO:0000256" key="3">
    <source>
        <dbReference type="ARBA" id="ARBA00022729"/>
    </source>
</evidence>
<feature type="domain" description="SusD-like N-terminal" evidence="8">
    <location>
        <begin position="28"/>
        <end position="222"/>
    </location>
</feature>
<dbReference type="Proteomes" id="UP001501508">
    <property type="component" value="Unassembled WGS sequence"/>
</dbReference>
<comment type="subcellular location">
    <subcellularLocation>
        <location evidence="1">Cell outer membrane</location>
    </subcellularLocation>
</comment>
<accession>A0ABP8M9W7</accession>
<dbReference type="InterPro" id="IPR012944">
    <property type="entry name" value="SusD_RagB_dom"/>
</dbReference>
<dbReference type="Pfam" id="PF14322">
    <property type="entry name" value="SusD-like_3"/>
    <property type="match status" value="1"/>
</dbReference>
<dbReference type="EMBL" id="BAABEY010000036">
    <property type="protein sequence ID" value="GAA4445996.1"/>
    <property type="molecule type" value="Genomic_DNA"/>
</dbReference>
<feature type="chain" id="PRO_5046850746" evidence="6">
    <location>
        <begin position="21"/>
        <end position="539"/>
    </location>
</feature>
<protein>
    <submittedName>
        <fullName evidence="9">RagB/SusD family nutrient uptake outer membrane protein</fullName>
    </submittedName>
</protein>
<comment type="similarity">
    <text evidence="2">Belongs to the SusD family.</text>
</comment>
<gene>
    <name evidence="9" type="ORF">GCM10023091_38370</name>
</gene>